<name>A0A4Q7N441_9BACT</name>
<protein>
    <submittedName>
        <fullName evidence="2">Uncharacterized protein</fullName>
    </submittedName>
</protein>
<feature type="region of interest" description="Disordered" evidence="1">
    <location>
        <begin position="24"/>
        <end position="50"/>
    </location>
</feature>
<dbReference type="AlphaFoldDB" id="A0A4Q7N441"/>
<keyword evidence="3" id="KW-1185">Reference proteome</keyword>
<evidence type="ECO:0000256" key="1">
    <source>
        <dbReference type="SAM" id="MobiDB-lite"/>
    </source>
</evidence>
<evidence type="ECO:0000313" key="3">
    <source>
        <dbReference type="Proteomes" id="UP000293874"/>
    </source>
</evidence>
<proteinExistence type="predicted"/>
<gene>
    <name evidence="2" type="ORF">EV199_1636</name>
</gene>
<evidence type="ECO:0000313" key="2">
    <source>
        <dbReference type="EMBL" id="RZS75763.1"/>
    </source>
</evidence>
<dbReference type="OrthoDB" id="1493610at2"/>
<dbReference type="EMBL" id="SGXA01000001">
    <property type="protein sequence ID" value="RZS75763.1"/>
    <property type="molecule type" value="Genomic_DNA"/>
</dbReference>
<dbReference type="RefSeq" id="WP_130540107.1">
    <property type="nucleotide sequence ID" value="NZ_CP042431.1"/>
</dbReference>
<sequence length="223" mass="24729">MRKLFLIITILSSMVSRGQVIKETSKPVTQQKPVKLAPHASEKNATPVAPLNPGPSVVPYYLRAATVVMYTGNDNKEMLSTISITLSRKGEKLNTITNGQPNPDVPLFASSPSQLHKNTEFRINTSNDIVLQSLFTTQNSLHELGIGQIEKNGLRLTIRYSPNFMADAWKLDKVSLVLRVQDANGNSHPALDYKVIRFPKSQLMTNDKRELVCETDGAFLPTP</sequence>
<accession>A0A4Q7N441</accession>
<organism evidence="2 3">
    <name type="scientific">Pseudobacter ginsenosidimutans</name>
    <dbReference type="NCBI Taxonomy" id="661488"/>
    <lineage>
        <taxon>Bacteria</taxon>
        <taxon>Pseudomonadati</taxon>
        <taxon>Bacteroidota</taxon>
        <taxon>Chitinophagia</taxon>
        <taxon>Chitinophagales</taxon>
        <taxon>Chitinophagaceae</taxon>
        <taxon>Pseudobacter</taxon>
    </lineage>
</organism>
<reference evidence="2 3" key="1">
    <citation type="submission" date="2019-02" db="EMBL/GenBank/DDBJ databases">
        <title>Genomic Encyclopedia of Type Strains, Phase IV (KMG-IV): sequencing the most valuable type-strain genomes for metagenomic binning, comparative biology and taxonomic classification.</title>
        <authorList>
            <person name="Goeker M."/>
        </authorList>
    </citation>
    <scope>NUCLEOTIDE SEQUENCE [LARGE SCALE GENOMIC DNA]</scope>
    <source>
        <strain evidence="2 3">DSM 18116</strain>
    </source>
</reference>
<comment type="caution">
    <text evidence="2">The sequence shown here is derived from an EMBL/GenBank/DDBJ whole genome shotgun (WGS) entry which is preliminary data.</text>
</comment>
<dbReference type="Proteomes" id="UP000293874">
    <property type="component" value="Unassembled WGS sequence"/>
</dbReference>